<keyword evidence="1" id="KW-0472">Membrane</keyword>
<gene>
    <name evidence="2" type="ORF">FOZ61_009043</name>
</gene>
<keyword evidence="1" id="KW-0812">Transmembrane</keyword>
<proteinExistence type="predicted"/>
<evidence type="ECO:0000313" key="3">
    <source>
        <dbReference type="Proteomes" id="UP000570595"/>
    </source>
</evidence>
<reference evidence="2 3" key="1">
    <citation type="submission" date="2020-04" db="EMBL/GenBank/DDBJ databases">
        <title>Perkinsus olseni comparative genomics.</title>
        <authorList>
            <person name="Bogema D.R."/>
        </authorList>
    </citation>
    <scope>NUCLEOTIDE SEQUENCE [LARGE SCALE GENOMIC DNA]</scope>
    <source>
        <strain evidence="2">ATCC PRA-179</strain>
    </source>
</reference>
<dbReference type="OrthoDB" id="415865at2759"/>
<name>A0A7J6M664_PEROL</name>
<comment type="caution">
    <text evidence="2">The sequence shown here is derived from an EMBL/GenBank/DDBJ whole genome shotgun (WGS) entry which is preliminary data.</text>
</comment>
<evidence type="ECO:0000256" key="1">
    <source>
        <dbReference type="SAM" id="Phobius"/>
    </source>
</evidence>
<evidence type="ECO:0000313" key="2">
    <source>
        <dbReference type="EMBL" id="KAF4666955.1"/>
    </source>
</evidence>
<dbReference type="Proteomes" id="UP000570595">
    <property type="component" value="Unassembled WGS sequence"/>
</dbReference>
<organism evidence="2 3">
    <name type="scientific">Perkinsus olseni</name>
    <name type="common">Perkinsus atlanticus</name>
    <dbReference type="NCBI Taxonomy" id="32597"/>
    <lineage>
        <taxon>Eukaryota</taxon>
        <taxon>Sar</taxon>
        <taxon>Alveolata</taxon>
        <taxon>Perkinsozoa</taxon>
        <taxon>Perkinsea</taxon>
        <taxon>Perkinsida</taxon>
        <taxon>Perkinsidae</taxon>
        <taxon>Perkinsus</taxon>
    </lineage>
</organism>
<accession>A0A7J6M664</accession>
<sequence>MSTDSNTSSSSLSTLTKVLIGAGVAAVAGVGLYYLFREDQDAATTTTSKDDQQQQASGATTTTTAAAAKVDIDKISKAQVLEIMKAILASQDEMKQTMKVLTRDLAAAQAKGDTEALQFQNVYKKVQAVQPKDPLETYGLSMMEFDQLLDREQNDPQIRECIVEIMGGKIPEGGAQPTKQLSVKQIISIHEFMLQQLDRIVTEFSAMPESVRVNFDMKTVTIAAQAIVGSAVENKFSVSSDDIESAVMLNHAQLSVSQQFANINIKMQETMTKLMDQAMGSTSQ</sequence>
<feature type="transmembrane region" description="Helical" evidence="1">
    <location>
        <begin position="18"/>
        <end position="36"/>
    </location>
</feature>
<dbReference type="EMBL" id="JABAHT010000063">
    <property type="protein sequence ID" value="KAF4666955.1"/>
    <property type="molecule type" value="Genomic_DNA"/>
</dbReference>
<keyword evidence="1" id="KW-1133">Transmembrane helix</keyword>
<dbReference type="AlphaFoldDB" id="A0A7J6M664"/>
<protein>
    <submittedName>
        <fullName evidence="2">Uncharacterized protein</fullName>
    </submittedName>
</protein>